<feature type="region of interest" description="Disordered" evidence="15">
    <location>
        <begin position="337"/>
        <end position="377"/>
    </location>
</feature>
<dbReference type="NCBIfam" id="TIGR00604">
    <property type="entry name" value="rad3"/>
    <property type="match status" value="1"/>
</dbReference>
<keyword evidence="5" id="KW-0547">Nucleotide-binding</keyword>
<dbReference type="InterPro" id="IPR013020">
    <property type="entry name" value="Rad3/Chl1-like"/>
</dbReference>
<dbReference type="EMBL" id="BEYU01000036">
    <property type="protein sequence ID" value="GBG27852.1"/>
    <property type="molecule type" value="Genomic_DNA"/>
</dbReference>
<dbReference type="InterPro" id="IPR014013">
    <property type="entry name" value="Helic_SF1/SF2_ATP-bd_DinG/Rad3"/>
</dbReference>
<evidence type="ECO:0000313" key="17">
    <source>
        <dbReference type="EMBL" id="GBG27852.1"/>
    </source>
</evidence>
<dbReference type="InterPro" id="IPR027417">
    <property type="entry name" value="P-loop_NTPase"/>
</dbReference>
<dbReference type="AlphaFoldDB" id="A0A2R5G9Z7"/>
<evidence type="ECO:0000256" key="12">
    <source>
        <dbReference type="ARBA" id="ARBA00023242"/>
    </source>
</evidence>
<dbReference type="InterPro" id="IPR006555">
    <property type="entry name" value="ATP-dep_Helicase_C"/>
</dbReference>
<evidence type="ECO:0000256" key="10">
    <source>
        <dbReference type="ARBA" id="ARBA00023014"/>
    </source>
</evidence>
<dbReference type="CDD" id="cd18788">
    <property type="entry name" value="SF2_C_XPD"/>
    <property type="match status" value="1"/>
</dbReference>
<comment type="cofactor">
    <cofactor evidence="1">
        <name>[4Fe-4S] cluster</name>
        <dbReference type="ChEBI" id="CHEBI:49883"/>
    </cofactor>
</comment>
<keyword evidence="4" id="KW-0479">Metal-binding</keyword>
<keyword evidence="10" id="KW-0411">Iron-sulfur</keyword>
<sequence>MSRPEEEKARWAWPFAFAPYDIQKQFMSELYETLEHGDVGIFESPTGSGKSLSMIASALHWLKVNRHRVFLDDDGDAAQAVQKAAEEPAWIPARINEKCLDLIDQARKEKDSASPAPLTVAVRGLPARSSCTCFDKNAISRLSDDILYEAQDIESVAEMAKEDRTCGYYAARAAVREAEFVALPYSMLLHRKTRESLGIELKGNVIICDEAHNVIEAINEVHSVSLSLADVTQARADLVAYRDRYRTRLNPVNKVSINNLLVVVAGLQTFMQRKSTGKESSLVVTCGALAIEADIDHVNIFSVLRFLELSRLPQKLRGFADRYLEHKDKVGQVAIAAAPPPAPRKVQSLSSPRPSNKHAKRVKATQPSTLPSRRKPASLRPVHAFLEGLSNAEKDGKVLVVADGPRTSMKFLMLNPGTHFREIVDQAHAVVLAGGTMKPTVDVETQLFGHLPSSKIRLFSCGHVIPKENMVCLCLGSGPTRTPLELTFANRGMTSVMDEIARSLVNMCSLVPNGLVVFLPSYAYADQLFARWKESNQWTRLEAKKTIVCDTRDAVQSDKLLETYAAAARSPRGALLFSVVGGKLSEGINFKDELARCVVMVGLPFPNARDPELKAKMDFLDRPAHASKDAKPLQKPALSSKDFYENICMKAVNQCIGRAIRHRDDFAAVVLMDARYARPNIAAKLPKWIVGDNELALAPSFGRFVQRLRAFLANKRDAI</sequence>
<evidence type="ECO:0000256" key="9">
    <source>
        <dbReference type="ARBA" id="ARBA00023004"/>
    </source>
</evidence>
<evidence type="ECO:0000256" key="11">
    <source>
        <dbReference type="ARBA" id="ARBA00023235"/>
    </source>
</evidence>
<evidence type="ECO:0000256" key="6">
    <source>
        <dbReference type="ARBA" id="ARBA00022801"/>
    </source>
</evidence>
<evidence type="ECO:0000259" key="16">
    <source>
        <dbReference type="PROSITE" id="PS51193"/>
    </source>
</evidence>
<dbReference type="GO" id="GO:0034085">
    <property type="term" value="P:establishment of sister chromatid cohesion"/>
    <property type="evidence" value="ECO:0007669"/>
    <property type="project" value="TreeGrafter"/>
</dbReference>
<keyword evidence="9" id="KW-0408">Iron</keyword>
<keyword evidence="18" id="KW-1185">Reference proteome</keyword>
<dbReference type="FunFam" id="3.40.50.300:FF:001372">
    <property type="entry name" value="ATP-dependent DNA helicase chl1"/>
    <property type="match status" value="1"/>
</dbReference>
<evidence type="ECO:0000256" key="4">
    <source>
        <dbReference type="ARBA" id="ARBA00022723"/>
    </source>
</evidence>
<dbReference type="Pfam" id="PF13307">
    <property type="entry name" value="Helicase_C_2"/>
    <property type="match status" value="1"/>
</dbReference>
<accession>A0A2R5G9Z7</accession>
<feature type="domain" description="Helicase ATP-binding" evidence="16">
    <location>
        <begin position="9"/>
        <end position="259"/>
    </location>
</feature>
<dbReference type="GO" id="GO:0016818">
    <property type="term" value="F:hydrolase activity, acting on acid anhydrides, in phosphorus-containing anhydrides"/>
    <property type="evidence" value="ECO:0007669"/>
    <property type="project" value="InterPro"/>
</dbReference>
<evidence type="ECO:0000256" key="5">
    <source>
        <dbReference type="ARBA" id="ARBA00022741"/>
    </source>
</evidence>
<evidence type="ECO:0000256" key="2">
    <source>
        <dbReference type="ARBA" id="ARBA00004123"/>
    </source>
</evidence>
<evidence type="ECO:0000256" key="7">
    <source>
        <dbReference type="ARBA" id="ARBA00022806"/>
    </source>
</evidence>
<dbReference type="GO" id="GO:0006139">
    <property type="term" value="P:nucleobase-containing compound metabolic process"/>
    <property type="evidence" value="ECO:0007669"/>
    <property type="project" value="InterPro"/>
</dbReference>
<dbReference type="GO" id="GO:0005524">
    <property type="term" value="F:ATP binding"/>
    <property type="evidence" value="ECO:0007669"/>
    <property type="project" value="UniProtKB-KW"/>
</dbReference>
<keyword evidence="11" id="KW-0413">Isomerase</keyword>
<evidence type="ECO:0000256" key="13">
    <source>
        <dbReference type="ARBA" id="ARBA00044969"/>
    </source>
</evidence>
<comment type="caution">
    <text evidence="17">The sequence shown here is derived from an EMBL/GenBank/DDBJ whole genome shotgun (WGS) entry which is preliminary data.</text>
</comment>
<dbReference type="Proteomes" id="UP000241890">
    <property type="component" value="Unassembled WGS sequence"/>
</dbReference>
<comment type="similarity">
    <text evidence="3">Belongs to the DEAD box helicase family. DEAH subfamily. DDX11/CHL1 sub-subfamily.</text>
</comment>
<organism evidence="17 18">
    <name type="scientific">Hondaea fermentalgiana</name>
    <dbReference type="NCBI Taxonomy" id="2315210"/>
    <lineage>
        <taxon>Eukaryota</taxon>
        <taxon>Sar</taxon>
        <taxon>Stramenopiles</taxon>
        <taxon>Bigyra</taxon>
        <taxon>Labyrinthulomycetes</taxon>
        <taxon>Thraustochytrida</taxon>
        <taxon>Thraustochytriidae</taxon>
        <taxon>Hondaea</taxon>
    </lineage>
</organism>
<keyword evidence="12" id="KW-0539">Nucleus</keyword>
<name>A0A2R5G9Z7_9STRA</name>
<dbReference type="SMART" id="SM00488">
    <property type="entry name" value="DEXDc2"/>
    <property type="match status" value="1"/>
</dbReference>
<comment type="catalytic activity">
    <reaction evidence="14">
        <text>ATP + H2O = ADP + phosphate + H(+)</text>
        <dbReference type="Rhea" id="RHEA:13065"/>
        <dbReference type="ChEBI" id="CHEBI:15377"/>
        <dbReference type="ChEBI" id="CHEBI:15378"/>
        <dbReference type="ChEBI" id="CHEBI:30616"/>
        <dbReference type="ChEBI" id="CHEBI:43474"/>
        <dbReference type="ChEBI" id="CHEBI:456216"/>
        <dbReference type="EC" id="5.6.2.3"/>
    </reaction>
</comment>
<gene>
    <name evidence="17" type="ORF">FCC1311_040752</name>
</gene>
<dbReference type="InterPro" id="IPR045028">
    <property type="entry name" value="DinG/Rad3-like"/>
</dbReference>
<evidence type="ECO:0000256" key="15">
    <source>
        <dbReference type="SAM" id="MobiDB-lite"/>
    </source>
</evidence>
<dbReference type="PANTHER" id="PTHR11472">
    <property type="entry name" value="DNA REPAIR DEAD HELICASE RAD3/XP-D SUBFAMILY MEMBER"/>
    <property type="match status" value="1"/>
</dbReference>
<dbReference type="SMART" id="SM00491">
    <property type="entry name" value="HELICc2"/>
    <property type="match status" value="1"/>
</dbReference>
<evidence type="ECO:0000256" key="1">
    <source>
        <dbReference type="ARBA" id="ARBA00001966"/>
    </source>
</evidence>
<keyword evidence="7 17" id="KW-0347">Helicase</keyword>
<dbReference type="PROSITE" id="PS51193">
    <property type="entry name" value="HELICASE_ATP_BIND_2"/>
    <property type="match status" value="1"/>
</dbReference>
<protein>
    <recommendedName>
        <fullName evidence="13">DNA 5'-3' helicase</fullName>
        <ecNumber evidence="13">5.6.2.3</ecNumber>
    </recommendedName>
</protein>
<dbReference type="GO" id="GO:0046872">
    <property type="term" value="F:metal ion binding"/>
    <property type="evidence" value="ECO:0007669"/>
    <property type="project" value="UniProtKB-KW"/>
</dbReference>
<dbReference type="EC" id="5.6.2.3" evidence="13"/>
<dbReference type="Gene3D" id="3.40.50.300">
    <property type="entry name" value="P-loop containing nucleotide triphosphate hydrolases"/>
    <property type="match status" value="2"/>
</dbReference>
<evidence type="ECO:0000256" key="14">
    <source>
        <dbReference type="ARBA" id="ARBA00048954"/>
    </source>
</evidence>
<proteinExistence type="inferred from homology"/>
<dbReference type="SUPFAM" id="SSF52540">
    <property type="entry name" value="P-loop containing nucleoside triphosphate hydrolases"/>
    <property type="match status" value="2"/>
</dbReference>
<reference evidence="17 18" key="1">
    <citation type="submission" date="2017-12" db="EMBL/GenBank/DDBJ databases">
        <title>Sequencing, de novo assembly and annotation of complete genome of a new Thraustochytrid species, strain FCC1311.</title>
        <authorList>
            <person name="Sedici K."/>
            <person name="Godart F."/>
            <person name="Aiese Cigliano R."/>
            <person name="Sanseverino W."/>
            <person name="Barakat M."/>
            <person name="Ortet P."/>
            <person name="Marechal E."/>
            <person name="Cagnac O."/>
            <person name="Amato A."/>
        </authorList>
    </citation>
    <scope>NUCLEOTIDE SEQUENCE [LARGE SCALE GENOMIC DNA]</scope>
</reference>
<evidence type="ECO:0000256" key="3">
    <source>
        <dbReference type="ARBA" id="ARBA00008435"/>
    </source>
</evidence>
<evidence type="ECO:0000313" key="18">
    <source>
        <dbReference type="Proteomes" id="UP000241890"/>
    </source>
</evidence>
<keyword evidence="8" id="KW-0067">ATP-binding</keyword>
<keyword evidence="6" id="KW-0378">Hydrolase</keyword>
<dbReference type="GO" id="GO:0003677">
    <property type="term" value="F:DNA binding"/>
    <property type="evidence" value="ECO:0007669"/>
    <property type="project" value="InterPro"/>
</dbReference>
<dbReference type="Pfam" id="PF06733">
    <property type="entry name" value="DEAD_2"/>
    <property type="match status" value="1"/>
</dbReference>
<dbReference type="GO" id="GO:0005634">
    <property type="term" value="C:nucleus"/>
    <property type="evidence" value="ECO:0007669"/>
    <property type="project" value="UniProtKB-SubCell"/>
</dbReference>
<dbReference type="GO" id="GO:0051536">
    <property type="term" value="F:iron-sulfur cluster binding"/>
    <property type="evidence" value="ECO:0007669"/>
    <property type="project" value="UniProtKB-KW"/>
</dbReference>
<dbReference type="InterPro" id="IPR010614">
    <property type="entry name" value="RAD3-like_helicase_DEAD"/>
</dbReference>
<dbReference type="InParanoid" id="A0A2R5G9Z7"/>
<dbReference type="PANTHER" id="PTHR11472:SF41">
    <property type="entry name" value="ATP-DEPENDENT DNA HELICASE DDX11-RELATED"/>
    <property type="match status" value="1"/>
</dbReference>
<dbReference type="InterPro" id="IPR006554">
    <property type="entry name" value="Helicase-like_DEXD_c2"/>
</dbReference>
<dbReference type="GO" id="GO:0043139">
    <property type="term" value="F:5'-3' DNA helicase activity"/>
    <property type="evidence" value="ECO:0007669"/>
    <property type="project" value="UniProtKB-EC"/>
</dbReference>
<comment type="subcellular location">
    <subcellularLocation>
        <location evidence="2">Nucleus</location>
    </subcellularLocation>
</comment>
<evidence type="ECO:0000256" key="8">
    <source>
        <dbReference type="ARBA" id="ARBA00022840"/>
    </source>
</evidence>
<dbReference type="OrthoDB" id="267079at2759"/>